<name>A0AA38PIG8_9AGAR</name>
<comment type="caution">
    <text evidence="2">The sequence shown here is derived from an EMBL/GenBank/DDBJ whole genome shotgun (WGS) entry which is preliminary data.</text>
</comment>
<protein>
    <submittedName>
        <fullName evidence="2">Uncharacterized protein</fullName>
    </submittedName>
</protein>
<gene>
    <name evidence="2" type="ORF">F5878DRAFT_605493</name>
</gene>
<organism evidence="2 3">
    <name type="scientific">Lentinula raphanica</name>
    <dbReference type="NCBI Taxonomy" id="153919"/>
    <lineage>
        <taxon>Eukaryota</taxon>
        <taxon>Fungi</taxon>
        <taxon>Dikarya</taxon>
        <taxon>Basidiomycota</taxon>
        <taxon>Agaricomycotina</taxon>
        <taxon>Agaricomycetes</taxon>
        <taxon>Agaricomycetidae</taxon>
        <taxon>Agaricales</taxon>
        <taxon>Marasmiineae</taxon>
        <taxon>Omphalotaceae</taxon>
        <taxon>Lentinula</taxon>
    </lineage>
</organism>
<dbReference type="AlphaFoldDB" id="A0AA38PIG8"/>
<dbReference type="Proteomes" id="UP001163846">
    <property type="component" value="Unassembled WGS sequence"/>
</dbReference>
<dbReference type="EMBL" id="MU805981">
    <property type="protein sequence ID" value="KAJ3843250.1"/>
    <property type="molecule type" value="Genomic_DNA"/>
</dbReference>
<reference evidence="2" key="1">
    <citation type="submission" date="2022-08" db="EMBL/GenBank/DDBJ databases">
        <authorList>
            <consortium name="DOE Joint Genome Institute"/>
            <person name="Min B."/>
            <person name="Riley R."/>
            <person name="Sierra-Patev S."/>
            <person name="Naranjo-Ortiz M."/>
            <person name="Looney B."/>
            <person name="Konkel Z."/>
            <person name="Slot J.C."/>
            <person name="Sakamoto Y."/>
            <person name="Steenwyk J.L."/>
            <person name="Rokas A."/>
            <person name="Carro J."/>
            <person name="Camarero S."/>
            <person name="Ferreira P."/>
            <person name="Molpeceres G."/>
            <person name="Ruiz-Duenas F.J."/>
            <person name="Serrano A."/>
            <person name="Henrissat B."/>
            <person name="Drula E."/>
            <person name="Hughes K.W."/>
            <person name="Mata J.L."/>
            <person name="Ishikawa N.K."/>
            <person name="Vargas-Isla R."/>
            <person name="Ushijima S."/>
            <person name="Smith C.A."/>
            <person name="Ahrendt S."/>
            <person name="Andreopoulos W."/>
            <person name="He G."/>
            <person name="Labutti K."/>
            <person name="Lipzen A."/>
            <person name="Ng V."/>
            <person name="Sandor L."/>
            <person name="Barry K."/>
            <person name="Martinez A.T."/>
            <person name="Xiao Y."/>
            <person name="Gibbons J.G."/>
            <person name="Terashima K."/>
            <person name="Hibbett D.S."/>
            <person name="Grigoriev I.V."/>
        </authorList>
    </citation>
    <scope>NUCLEOTIDE SEQUENCE</scope>
    <source>
        <strain evidence="2">TFB9207</strain>
    </source>
</reference>
<sequence>MDVDTVDSVQVILALDESETISQALDRVNRVEILKEVWDADPTDSQEKPVLKTVLERLSNTVVLKRQRNAAILKAVSFNDGLRVSTSFQHLVSNLLSHKYGVQISALFGPESIYQGKDPAKGSIVLFCRLPLSFSVGGDIHGEEDEEVVGREQKTKHAWYKYRIHKEGSADIELELVKNGEKGAGPGTQSVNGSGTLPLVSGKQAVQRS</sequence>
<accession>A0AA38PIG8</accession>
<keyword evidence="3" id="KW-1185">Reference proteome</keyword>
<evidence type="ECO:0000313" key="3">
    <source>
        <dbReference type="Proteomes" id="UP001163846"/>
    </source>
</evidence>
<proteinExistence type="predicted"/>
<evidence type="ECO:0000256" key="1">
    <source>
        <dbReference type="SAM" id="MobiDB-lite"/>
    </source>
</evidence>
<feature type="region of interest" description="Disordered" evidence="1">
    <location>
        <begin position="181"/>
        <end position="209"/>
    </location>
</feature>
<evidence type="ECO:0000313" key="2">
    <source>
        <dbReference type="EMBL" id="KAJ3843250.1"/>
    </source>
</evidence>